<feature type="chain" id="PRO_5038192595" description="Arginine biosynthesis bifunctional protein ArgJ alpha chain" evidence="8">
    <location>
        <begin position="1"/>
        <end position="187"/>
    </location>
</feature>
<dbReference type="GO" id="GO:0005737">
    <property type="term" value="C:cytoplasm"/>
    <property type="evidence" value="ECO:0007669"/>
    <property type="project" value="UniProtKB-SubCell"/>
</dbReference>
<feature type="binding site" evidence="8">
    <location>
        <position position="177"/>
    </location>
    <ligand>
        <name>substrate</name>
    </ligand>
</feature>
<dbReference type="NCBIfam" id="NF003802">
    <property type="entry name" value="PRK05388.1"/>
    <property type="match status" value="1"/>
</dbReference>
<feature type="binding site" evidence="8">
    <location>
        <position position="188"/>
    </location>
    <ligand>
        <name>substrate</name>
    </ligand>
</feature>
<evidence type="ECO:0000256" key="6">
    <source>
        <dbReference type="ARBA" id="ARBA00022813"/>
    </source>
</evidence>
<comment type="caution">
    <text evidence="9">The sequence shown here is derived from an EMBL/GenBank/DDBJ whole genome shotgun (WGS) entry which is preliminary data.</text>
</comment>
<feature type="active site" description="Nucleophile" evidence="8">
    <location>
        <position position="188"/>
    </location>
</feature>
<feature type="site" description="Cleavage; by autolysis" evidence="8">
    <location>
        <begin position="187"/>
        <end position="188"/>
    </location>
</feature>
<evidence type="ECO:0000313" key="10">
    <source>
        <dbReference type="Proteomes" id="UP000782312"/>
    </source>
</evidence>
<dbReference type="PANTHER" id="PTHR23100">
    <property type="entry name" value="ARGININE BIOSYNTHESIS BIFUNCTIONAL PROTEIN ARGJ"/>
    <property type="match status" value="1"/>
</dbReference>
<dbReference type="Gene3D" id="3.60.70.12">
    <property type="entry name" value="L-amino peptidase D-ALA esterase/amidase"/>
    <property type="match status" value="1"/>
</dbReference>
<evidence type="ECO:0000256" key="8">
    <source>
        <dbReference type="HAMAP-Rule" id="MF_01106"/>
    </source>
</evidence>
<evidence type="ECO:0000256" key="7">
    <source>
        <dbReference type="ARBA" id="ARBA00023315"/>
    </source>
</evidence>
<evidence type="ECO:0000313" key="9">
    <source>
        <dbReference type="EMBL" id="MBI3127174.1"/>
    </source>
</evidence>
<keyword evidence="8" id="KW-0963">Cytoplasm</keyword>
<proteinExistence type="inferred from homology"/>
<sequence length="399" mass="41565">MREIEGGVCAAQGVAASAATAGIKESGRPDMTLLAFDSPAQAAGVYTRNKVCAAPVVLCRERVGKGPLRAILVNSGNANACTGKQGLKDARRITQALAKELGCPQARVAMCSTGLIGQRLPVDLMERALGGLVRDLAPGKGREAAAAIMTTDTRPKEHAVEIDLGGGQRVRLGGMTKGAGMIAPNMATMLAFLTTDAAVPSRVLLPALRKAADLTFNCVTVDGDTSTNDTAILAATGASGVRIAGGRALERFRAGLDKVCRALALAILRDGEGVTRVVEIRIRGAASPADARRAGRTVAESLLVKTAFFGGLPNWGRIFAAAGRSGARIAPERMSLEIGGVPVVRYGAPVEGWEGPLAPVLKRPEFMVNLHLGAGRAEGAVWTTDLSYEYVKINADYRT</sequence>
<dbReference type="NCBIfam" id="TIGR00120">
    <property type="entry name" value="ArgJ"/>
    <property type="match status" value="1"/>
</dbReference>
<comment type="function">
    <text evidence="8">Catalyzes two activities which are involved in the cyclic version of arginine biosynthesis: the synthesis of N-acetylglutamate from glutamate and acetyl-CoA as the acetyl donor, and of ornithine by transacetylation between N(2)-acetylornithine and glutamate.</text>
</comment>
<dbReference type="PANTHER" id="PTHR23100:SF0">
    <property type="entry name" value="ARGININE BIOSYNTHESIS BIFUNCTIONAL PROTEIN ARGJ, MITOCHONDRIAL"/>
    <property type="match status" value="1"/>
</dbReference>
<dbReference type="GO" id="GO:0006592">
    <property type="term" value="P:ornithine biosynthetic process"/>
    <property type="evidence" value="ECO:0007669"/>
    <property type="project" value="TreeGrafter"/>
</dbReference>
<comment type="subcellular location">
    <subcellularLocation>
        <location evidence="8">Cytoplasm</location>
    </subcellularLocation>
</comment>
<comment type="catalytic activity">
    <reaction evidence="8">
        <text>L-glutamate + acetyl-CoA = N-acetyl-L-glutamate + CoA + H(+)</text>
        <dbReference type="Rhea" id="RHEA:24292"/>
        <dbReference type="ChEBI" id="CHEBI:15378"/>
        <dbReference type="ChEBI" id="CHEBI:29985"/>
        <dbReference type="ChEBI" id="CHEBI:44337"/>
        <dbReference type="ChEBI" id="CHEBI:57287"/>
        <dbReference type="ChEBI" id="CHEBI:57288"/>
        <dbReference type="EC" id="2.3.1.1"/>
    </reaction>
</comment>
<feature type="chain" id="PRO_5038192596" description="Arginine biosynthesis bifunctional protein ArgJ beta chain" evidence="8">
    <location>
        <begin position="188"/>
        <end position="399"/>
    </location>
</feature>
<feature type="binding site" evidence="8">
    <location>
        <position position="150"/>
    </location>
    <ligand>
        <name>substrate</name>
    </ligand>
</feature>
<comment type="pathway">
    <text evidence="8">Amino-acid biosynthesis; L-arginine biosynthesis; L-ornithine and N-acetyl-L-glutamate from L-glutamate and N(2)-acetyl-L-ornithine (cyclic): step 1/1.</text>
</comment>
<feature type="binding site" evidence="8">
    <location>
        <position position="394"/>
    </location>
    <ligand>
        <name>substrate</name>
    </ligand>
</feature>
<comment type="catalytic activity">
    <reaction evidence="8">
        <text>N(2)-acetyl-L-ornithine + L-glutamate = N-acetyl-L-glutamate + L-ornithine</text>
        <dbReference type="Rhea" id="RHEA:15349"/>
        <dbReference type="ChEBI" id="CHEBI:29985"/>
        <dbReference type="ChEBI" id="CHEBI:44337"/>
        <dbReference type="ChEBI" id="CHEBI:46911"/>
        <dbReference type="ChEBI" id="CHEBI:57805"/>
        <dbReference type="EC" id="2.3.1.35"/>
    </reaction>
</comment>
<dbReference type="CDD" id="cd02152">
    <property type="entry name" value="OAT"/>
    <property type="match status" value="1"/>
</dbReference>
<dbReference type="FunFam" id="3.60.70.12:FF:000001">
    <property type="entry name" value="Arginine biosynthesis bifunctional protein ArgJ, chloroplastic"/>
    <property type="match status" value="1"/>
</dbReference>
<dbReference type="EMBL" id="JACPUR010000016">
    <property type="protein sequence ID" value="MBI3127174.1"/>
    <property type="molecule type" value="Genomic_DNA"/>
</dbReference>
<dbReference type="GO" id="GO:0004042">
    <property type="term" value="F:L-glutamate N-acetyltransferase activity"/>
    <property type="evidence" value="ECO:0007669"/>
    <property type="project" value="UniProtKB-UniRule"/>
</dbReference>
<evidence type="ECO:0000256" key="5">
    <source>
        <dbReference type="ARBA" id="ARBA00022679"/>
    </source>
</evidence>
<dbReference type="HAMAP" id="MF_01106">
    <property type="entry name" value="ArgJ"/>
    <property type="match status" value="1"/>
</dbReference>
<keyword evidence="8" id="KW-0511">Multifunctional enzyme</keyword>
<evidence type="ECO:0000256" key="4">
    <source>
        <dbReference type="ARBA" id="ARBA00022605"/>
    </source>
</evidence>
<feature type="binding site" evidence="8">
    <location>
        <position position="272"/>
    </location>
    <ligand>
        <name>substrate</name>
    </ligand>
</feature>
<dbReference type="Pfam" id="PF01960">
    <property type="entry name" value="ArgJ"/>
    <property type="match status" value="1"/>
</dbReference>
<dbReference type="InterPro" id="IPR002813">
    <property type="entry name" value="Arg_biosynth_ArgJ"/>
</dbReference>
<dbReference type="GO" id="GO:0006526">
    <property type="term" value="P:L-arginine biosynthetic process"/>
    <property type="evidence" value="ECO:0007669"/>
    <property type="project" value="UniProtKB-UniRule"/>
</dbReference>
<gene>
    <name evidence="8 9" type="primary">argJ</name>
    <name evidence="9" type="ORF">HYZ11_06190</name>
</gene>
<dbReference type="AlphaFoldDB" id="A0A932I0T0"/>
<keyword evidence="7 8" id="KW-0012">Acyltransferase</keyword>
<protein>
    <recommendedName>
        <fullName evidence="8">Arginine biosynthesis bifunctional protein ArgJ</fullName>
    </recommendedName>
    <domain>
        <recommendedName>
            <fullName evidence="8">Glutamate N-acetyltransferase</fullName>
            <ecNumber evidence="8">2.3.1.35</ecNumber>
        </recommendedName>
        <alternativeName>
            <fullName evidence="8">Ornithine acetyltransferase</fullName>
            <shortName evidence="8">OATase</shortName>
        </alternativeName>
        <alternativeName>
            <fullName evidence="8">Ornithine transacetylase</fullName>
        </alternativeName>
    </domain>
    <domain>
        <recommendedName>
            <fullName evidence="8">Amino-acid acetyltransferase</fullName>
            <ecNumber evidence="8">2.3.1.1</ecNumber>
        </recommendedName>
        <alternativeName>
            <fullName evidence="8">N-acetylglutamate synthase</fullName>
            <shortName evidence="8">AGSase</shortName>
        </alternativeName>
    </domain>
    <component>
        <recommendedName>
            <fullName evidence="8">Arginine biosynthesis bifunctional protein ArgJ alpha chain</fullName>
        </recommendedName>
    </component>
    <component>
        <recommendedName>
            <fullName evidence="8">Arginine biosynthesis bifunctional protein ArgJ beta chain</fullName>
        </recommendedName>
    </component>
</protein>
<keyword evidence="6 8" id="KW-0068">Autocatalytic cleavage</keyword>
<feature type="binding site" evidence="8">
    <location>
        <position position="399"/>
    </location>
    <ligand>
        <name>substrate</name>
    </ligand>
</feature>
<reference evidence="9" key="1">
    <citation type="submission" date="2020-07" db="EMBL/GenBank/DDBJ databases">
        <title>Huge and variable diversity of episymbiotic CPR bacteria and DPANN archaea in groundwater ecosystems.</title>
        <authorList>
            <person name="He C.Y."/>
            <person name="Keren R."/>
            <person name="Whittaker M."/>
            <person name="Farag I.F."/>
            <person name="Doudna J."/>
            <person name="Cate J.H.D."/>
            <person name="Banfield J.F."/>
        </authorList>
    </citation>
    <scope>NUCLEOTIDE SEQUENCE</scope>
    <source>
        <strain evidence="9">NC_groundwater_763_Ag_S-0.2um_68_21</strain>
    </source>
</reference>
<comment type="subunit">
    <text evidence="2 8">Heterotetramer of two alpha and two beta chains.</text>
</comment>
<accession>A0A932I0T0</accession>
<keyword evidence="4 8" id="KW-0028">Amino-acid biosynthesis</keyword>
<dbReference type="Gene3D" id="3.10.20.340">
    <property type="entry name" value="ArgJ beta chain, C-terminal domain"/>
    <property type="match status" value="1"/>
</dbReference>
<keyword evidence="5 8" id="KW-0808">Transferase</keyword>
<feature type="site" description="Involved in the stabilization of negative charge on the oxyanion by the formation of the oxyanion hole" evidence="8">
    <location>
        <position position="113"/>
    </location>
</feature>
<dbReference type="InterPro" id="IPR042195">
    <property type="entry name" value="ArgJ_beta_C"/>
</dbReference>
<evidence type="ECO:0000256" key="2">
    <source>
        <dbReference type="ARBA" id="ARBA00011475"/>
    </source>
</evidence>
<organism evidence="9 10">
    <name type="scientific">Tectimicrobiota bacterium</name>
    <dbReference type="NCBI Taxonomy" id="2528274"/>
    <lineage>
        <taxon>Bacteria</taxon>
        <taxon>Pseudomonadati</taxon>
        <taxon>Nitrospinota/Tectimicrobiota group</taxon>
        <taxon>Candidatus Tectimicrobiota</taxon>
    </lineage>
</organism>
<dbReference type="InterPro" id="IPR016117">
    <property type="entry name" value="ArgJ-like_dom_sf"/>
</dbReference>
<feature type="site" description="Involved in the stabilization of negative charge on the oxyanion by the formation of the oxyanion hole" evidence="8">
    <location>
        <position position="114"/>
    </location>
</feature>
<comment type="pathway">
    <text evidence="8">Amino-acid biosynthesis; L-arginine biosynthesis; N(2)-acetyl-L-ornithine from L-glutamate: step 1/4.</text>
</comment>
<dbReference type="SUPFAM" id="SSF56266">
    <property type="entry name" value="DmpA/ArgJ-like"/>
    <property type="match status" value="1"/>
</dbReference>
<dbReference type="Proteomes" id="UP000782312">
    <property type="component" value="Unassembled WGS sequence"/>
</dbReference>
<dbReference type="GO" id="GO:0004358">
    <property type="term" value="F:L-glutamate N-acetyltransferase activity, acting on acetyl-L-ornithine as donor"/>
    <property type="evidence" value="ECO:0007669"/>
    <property type="project" value="UniProtKB-UniRule"/>
</dbReference>
<keyword evidence="3 8" id="KW-0055">Arginine biosynthesis</keyword>
<evidence type="ECO:0000256" key="1">
    <source>
        <dbReference type="ARBA" id="ARBA00006774"/>
    </source>
</evidence>
<evidence type="ECO:0000256" key="3">
    <source>
        <dbReference type="ARBA" id="ARBA00022571"/>
    </source>
</evidence>
<dbReference type="EC" id="2.3.1.1" evidence="8"/>
<name>A0A932I0T0_UNCTE</name>
<dbReference type="EC" id="2.3.1.35" evidence="8"/>
<comment type="similarity">
    <text evidence="1 8">Belongs to the ArgJ family.</text>
</comment>